<dbReference type="Proteomes" id="UP001152795">
    <property type="component" value="Unassembled WGS sequence"/>
</dbReference>
<accession>A0A7D9HYP8</accession>
<evidence type="ECO:0000313" key="1">
    <source>
        <dbReference type="EMBL" id="CAB3993362.1"/>
    </source>
</evidence>
<dbReference type="Pfam" id="PF12004">
    <property type="entry name" value="DAB2P_C"/>
    <property type="match status" value="1"/>
</dbReference>
<keyword evidence="2" id="KW-1185">Reference proteome</keyword>
<gene>
    <name evidence="1" type="ORF">PACLA_8A051928</name>
</gene>
<proteinExistence type="predicted"/>
<comment type="caution">
    <text evidence="1">The sequence shown here is derived from an EMBL/GenBank/DDBJ whole genome shotgun (WGS) entry which is preliminary data.</text>
</comment>
<evidence type="ECO:0000313" key="2">
    <source>
        <dbReference type="Proteomes" id="UP001152795"/>
    </source>
</evidence>
<sequence length="179" mass="21066">MFKVFHTLRRTLYELANGVCEFVKEILFDEEEPLAGHYRANVRRIQAELRRAKLELKAEKTKTNKLSGALQLKDNKYKKQQEHTDASLAAIVSKMLLLEGELRREKQDINETIDVKDKTIAWQEERILRLERVNMQLRQEVTRLRYPHKGERPRDTNLDTTIKSVGPYSLETLNEETIC</sequence>
<dbReference type="OrthoDB" id="6158299at2759"/>
<dbReference type="EMBL" id="CACRXK020002245">
    <property type="protein sequence ID" value="CAB3993362.1"/>
    <property type="molecule type" value="Genomic_DNA"/>
</dbReference>
<protein>
    <submittedName>
        <fullName evidence="1">Uncharacterized protein</fullName>
    </submittedName>
</protein>
<dbReference type="AlphaFoldDB" id="A0A7D9HYP8"/>
<dbReference type="InterPro" id="IPR021887">
    <property type="entry name" value="DAB2P_C"/>
</dbReference>
<organism evidence="1 2">
    <name type="scientific">Paramuricea clavata</name>
    <name type="common">Red gorgonian</name>
    <name type="synonym">Violescent sea-whip</name>
    <dbReference type="NCBI Taxonomy" id="317549"/>
    <lineage>
        <taxon>Eukaryota</taxon>
        <taxon>Metazoa</taxon>
        <taxon>Cnidaria</taxon>
        <taxon>Anthozoa</taxon>
        <taxon>Octocorallia</taxon>
        <taxon>Malacalcyonacea</taxon>
        <taxon>Plexauridae</taxon>
        <taxon>Paramuricea</taxon>
    </lineage>
</organism>
<name>A0A7D9HYP8_PARCT</name>
<reference evidence="1" key="1">
    <citation type="submission" date="2020-04" db="EMBL/GenBank/DDBJ databases">
        <authorList>
            <person name="Alioto T."/>
            <person name="Alioto T."/>
            <person name="Gomez Garrido J."/>
        </authorList>
    </citation>
    <scope>NUCLEOTIDE SEQUENCE</scope>
    <source>
        <strain evidence="1">A484AB</strain>
    </source>
</reference>